<evidence type="ECO:0000313" key="3">
    <source>
        <dbReference type="Proteomes" id="UP000192132"/>
    </source>
</evidence>
<organism evidence="2 3">
    <name type="scientific">Alkanindiges hydrocarboniclasticus</name>
    <dbReference type="NCBI Taxonomy" id="1907941"/>
    <lineage>
        <taxon>Bacteria</taxon>
        <taxon>Pseudomonadati</taxon>
        <taxon>Pseudomonadota</taxon>
        <taxon>Gammaproteobacteria</taxon>
        <taxon>Moraxellales</taxon>
        <taxon>Moraxellaceae</taxon>
        <taxon>Alkanindiges</taxon>
    </lineage>
</organism>
<dbReference type="RefSeq" id="WP_076879430.1">
    <property type="nucleotide sequence ID" value="NZ_MLCN01000070.1"/>
</dbReference>
<feature type="transmembrane region" description="Helical" evidence="1">
    <location>
        <begin position="136"/>
        <end position="156"/>
    </location>
</feature>
<keyword evidence="3" id="KW-1185">Reference proteome</keyword>
<proteinExistence type="predicted"/>
<keyword evidence="1" id="KW-0812">Transmembrane</keyword>
<reference evidence="2 3" key="1">
    <citation type="submission" date="2016-10" db="EMBL/GenBank/DDBJ databases">
        <title>Draft Genome sequence of Alkanindiges sp. strain H1.</title>
        <authorList>
            <person name="Subhash Y."/>
            <person name="Lee S."/>
        </authorList>
    </citation>
    <scope>NUCLEOTIDE SEQUENCE [LARGE SCALE GENOMIC DNA]</scope>
    <source>
        <strain evidence="2 3">H1</strain>
    </source>
</reference>
<feature type="transmembrane region" description="Helical" evidence="1">
    <location>
        <begin position="111"/>
        <end position="130"/>
    </location>
</feature>
<gene>
    <name evidence="2" type="ORF">BKE30_15215</name>
</gene>
<evidence type="ECO:0000256" key="1">
    <source>
        <dbReference type="SAM" id="Phobius"/>
    </source>
</evidence>
<dbReference type="STRING" id="1907941.BKE30_15215"/>
<name>A0A1S8CQ34_9GAMM</name>
<protein>
    <submittedName>
        <fullName evidence="2">Uncharacterized protein</fullName>
    </submittedName>
</protein>
<dbReference type="AlphaFoldDB" id="A0A1S8CQ34"/>
<dbReference type="EMBL" id="MLCN01000070">
    <property type="protein sequence ID" value="ONG37125.1"/>
    <property type="molecule type" value="Genomic_DNA"/>
</dbReference>
<accession>A0A1S8CQ34</accession>
<dbReference type="Proteomes" id="UP000192132">
    <property type="component" value="Unassembled WGS sequence"/>
</dbReference>
<keyword evidence="1" id="KW-1133">Transmembrane helix</keyword>
<comment type="caution">
    <text evidence="2">The sequence shown here is derived from an EMBL/GenBank/DDBJ whole genome shotgun (WGS) entry which is preliminary data.</text>
</comment>
<sequence length="195" mass="22125">MKISLKPEFFGFKSLSAAPFPLPVQDKPVYLLTPCEIEAVKYFAEQGADYGYRVQIRRIAAVVPVAQVDFNASFNDLTVSVETLQYIQPTTDEQLLELKAYYSRQCRIRQLIWTTGLLGYVACAVIGYLSSADPTGLILIVLLGCMFYAAFIGILLDNYLPIPKHYQPTRAWMRQQYPKLAARVLFNKIVIWNDA</sequence>
<keyword evidence="1" id="KW-0472">Membrane</keyword>
<evidence type="ECO:0000313" key="2">
    <source>
        <dbReference type="EMBL" id="ONG37125.1"/>
    </source>
</evidence>